<organism evidence="2 3">
    <name type="scientific">Caenorhabditis angaria</name>
    <dbReference type="NCBI Taxonomy" id="860376"/>
    <lineage>
        <taxon>Eukaryota</taxon>
        <taxon>Metazoa</taxon>
        <taxon>Ecdysozoa</taxon>
        <taxon>Nematoda</taxon>
        <taxon>Chromadorea</taxon>
        <taxon>Rhabditida</taxon>
        <taxon>Rhabditina</taxon>
        <taxon>Rhabditomorpha</taxon>
        <taxon>Rhabditoidea</taxon>
        <taxon>Rhabditidae</taxon>
        <taxon>Peloderinae</taxon>
        <taxon>Caenorhabditis</taxon>
    </lineage>
</organism>
<gene>
    <name evidence="2" type="ORF">CAMP_LOCUS13445</name>
</gene>
<evidence type="ECO:0000256" key="1">
    <source>
        <dbReference type="SAM" id="Phobius"/>
    </source>
</evidence>
<dbReference type="EMBL" id="CANHGI010000005">
    <property type="protein sequence ID" value="CAI5450808.1"/>
    <property type="molecule type" value="Genomic_DNA"/>
</dbReference>
<dbReference type="Proteomes" id="UP001152747">
    <property type="component" value="Unassembled WGS sequence"/>
</dbReference>
<reference evidence="2" key="1">
    <citation type="submission" date="2022-11" db="EMBL/GenBank/DDBJ databases">
        <authorList>
            <person name="Kikuchi T."/>
        </authorList>
    </citation>
    <scope>NUCLEOTIDE SEQUENCE</scope>
    <source>
        <strain evidence="2">PS1010</strain>
    </source>
</reference>
<protein>
    <submittedName>
        <fullName evidence="2">Uncharacterized protein</fullName>
    </submittedName>
</protein>
<keyword evidence="1" id="KW-0472">Membrane</keyword>
<comment type="caution">
    <text evidence="2">The sequence shown here is derived from an EMBL/GenBank/DDBJ whole genome shotgun (WGS) entry which is preliminary data.</text>
</comment>
<keyword evidence="3" id="KW-1185">Reference proteome</keyword>
<dbReference type="AlphaFoldDB" id="A0A9P1IWR5"/>
<sequence>MEIKELFRDLIIVSTLLLGGFLMFYMEYELSKVAIYVPTTGCAPGSGVKIEPITIAPFTKMMITGLICYGVYRNFFEVDVFNHDVEQD</sequence>
<accession>A0A9P1IWR5</accession>
<name>A0A9P1IWR5_9PELO</name>
<evidence type="ECO:0000313" key="3">
    <source>
        <dbReference type="Proteomes" id="UP001152747"/>
    </source>
</evidence>
<feature type="transmembrane region" description="Helical" evidence="1">
    <location>
        <begin position="6"/>
        <end position="26"/>
    </location>
</feature>
<keyword evidence="1" id="KW-0812">Transmembrane</keyword>
<evidence type="ECO:0000313" key="2">
    <source>
        <dbReference type="EMBL" id="CAI5450808.1"/>
    </source>
</evidence>
<proteinExistence type="predicted"/>
<keyword evidence="1" id="KW-1133">Transmembrane helix</keyword>